<accession>A0A371GTL4</accession>
<reference evidence="1" key="1">
    <citation type="submission" date="2018-05" db="EMBL/GenBank/DDBJ databases">
        <title>Draft genome of Mucuna pruriens seed.</title>
        <authorList>
            <person name="Nnadi N.E."/>
            <person name="Vos R."/>
            <person name="Hasami M.H."/>
            <person name="Devisetty U.K."/>
            <person name="Aguiy J.C."/>
        </authorList>
    </citation>
    <scope>NUCLEOTIDE SEQUENCE [LARGE SCALE GENOMIC DNA]</scope>
    <source>
        <strain evidence="1">JCA_2017</strain>
    </source>
</reference>
<keyword evidence="2" id="KW-1185">Reference proteome</keyword>
<dbReference type="EMBL" id="QJKJ01004505">
    <property type="protein sequence ID" value="RDX93887.1"/>
    <property type="molecule type" value="Genomic_DNA"/>
</dbReference>
<gene>
    <name evidence="1" type="ORF">CR513_23790</name>
</gene>
<dbReference type="Proteomes" id="UP000257109">
    <property type="component" value="Unassembled WGS sequence"/>
</dbReference>
<dbReference type="AlphaFoldDB" id="A0A371GTL4"/>
<feature type="non-terminal residue" evidence="1">
    <location>
        <position position="1"/>
    </location>
</feature>
<evidence type="ECO:0000313" key="2">
    <source>
        <dbReference type="Proteomes" id="UP000257109"/>
    </source>
</evidence>
<dbReference type="OrthoDB" id="1433117at2759"/>
<name>A0A371GTL4_MUCPR</name>
<evidence type="ECO:0000313" key="1">
    <source>
        <dbReference type="EMBL" id="RDX93887.1"/>
    </source>
</evidence>
<protein>
    <submittedName>
        <fullName evidence="1">Uncharacterized protein</fullName>
    </submittedName>
</protein>
<comment type="caution">
    <text evidence="1">The sequence shown here is derived from an EMBL/GenBank/DDBJ whole genome shotgun (WGS) entry which is preliminary data.</text>
</comment>
<proteinExistence type="predicted"/>
<organism evidence="1 2">
    <name type="scientific">Mucuna pruriens</name>
    <name type="common">Velvet bean</name>
    <name type="synonym">Dolichos pruriens</name>
    <dbReference type="NCBI Taxonomy" id="157652"/>
    <lineage>
        <taxon>Eukaryota</taxon>
        <taxon>Viridiplantae</taxon>
        <taxon>Streptophyta</taxon>
        <taxon>Embryophyta</taxon>
        <taxon>Tracheophyta</taxon>
        <taxon>Spermatophyta</taxon>
        <taxon>Magnoliopsida</taxon>
        <taxon>eudicotyledons</taxon>
        <taxon>Gunneridae</taxon>
        <taxon>Pentapetalae</taxon>
        <taxon>rosids</taxon>
        <taxon>fabids</taxon>
        <taxon>Fabales</taxon>
        <taxon>Fabaceae</taxon>
        <taxon>Papilionoideae</taxon>
        <taxon>50 kb inversion clade</taxon>
        <taxon>NPAAA clade</taxon>
        <taxon>indigoferoid/millettioid clade</taxon>
        <taxon>Phaseoleae</taxon>
        <taxon>Mucuna</taxon>
    </lineage>
</organism>
<sequence>MGRGAAIGTLVGSHHTKIDYLRNLILLHFWNRCYDLGRGVGVVTKCFTQCDDNEEELKENLDLLQEEREMAHICEYAAKARVGKRYNSMVFPRPLQKGDLGPQGATTNKLTPNWERPFRVREDVKQGAFGLEQLDRKLVPHTWNIAIMRKYYNVKAMYVMINIKTRERQSVEDCPGH</sequence>